<dbReference type="PROSITE" id="PS51844">
    <property type="entry name" value="SH3_LIKE"/>
    <property type="match status" value="1"/>
</dbReference>
<dbReference type="PRINTS" id="PR00193">
    <property type="entry name" value="MYOSINHEAVY"/>
</dbReference>
<dbReference type="Pfam" id="PF01576">
    <property type="entry name" value="Myosin_tail_1"/>
    <property type="match status" value="1"/>
</dbReference>
<proteinExistence type="inferred from homology"/>
<dbReference type="SUPFAM" id="SSF90257">
    <property type="entry name" value="Myosin rod fragments"/>
    <property type="match status" value="2"/>
</dbReference>
<dbReference type="GO" id="GO:0007015">
    <property type="term" value="P:actin filament organization"/>
    <property type="evidence" value="ECO:0007669"/>
    <property type="project" value="TreeGrafter"/>
</dbReference>
<feature type="domain" description="Myosin N-terminal SH3-like" evidence="11">
    <location>
        <begin position="30"/>
        <end position="78"/>
    </location>
</feature>
<dbReference type="STRING" id="103827.A0A0N5CLK6"/>
<accession>A0A0N5CLK6</accession>
<name>A0A0N5CLK6_THECL</name>
<dbReference type="SUPFAM" id="SSF52540">
    <property type="entry name" value="P-loop containing nucleoside triphosphate hydrolases"/>
    <property type="match status" value="1"/>
</dbReference>
<comment type="similarity">
    <text evidence="1 8">Belongs to the TRAFAC class myosin-kinesin ATPase superfamily. Myosin family.</text>
</comment>
<feature type="binding site" evidence="8">
    <location>
        <begin position="175"/>
        <end position="182"/>
    </location>
    <ligand>
        <name>ATP</name>
        <dbReference type="ChEBI" id="CHEBI:30616"/>
    </ligand>
</feature>
<keyword evidence="3 8" id="KW-0067">ATP-binding</keyword>
<reference evidence="12 13" key="2">
    <citation type="submission" date="2018-11" db="EMBL/GenBank/DDBJ databases">
        <authorList>
            <consortium name="Pathogen Informatics"/>
        </authorList>
    </citation>
    <scope>NUCLEOTIDE SEQUENCE [LARGE SCALE GENOMIC DNA]</scope>
</reference>
<dbReference type="CDD" id="cd01377">
    <property type="entry name" value="MYSc_class_II"/>
    <property type="match status" value="1"/>
</dbReference>
<dbReference type="GO" id="GO:0051015">
    <property type="term" value="F:actin filament binding"/>
    <property type="evidence" value="ECO:0007669"/>
    <property type="project" value="InterPro"/>
</dbReference>
<dbReference type="PROSITE" id="PS51456">
    <property type="entry name" value="MYOSIN_MOTOR"/>
    <property type="match status" value="1"/>
</dbReference>
<evidence type="ECO:0000259" key="10">
    <source>
        <dbReference type="PROSITE" id="PS51456"/>
    </source>
</evidence>
<feature type="coiled-coil region" evidence="9">
    <location>
        <begin position="1466"/>
        <end position="1775"/>
    </location>
</feature>
<evidence type="ECO:0000256" key="9">
    <source>
        <dbReference type="SAM" id="Coils"/>
    </source>
</evidence>
<dbReference type="GO" id="GO:0016459">
    <property type="term" value="C:myosin complex"/>
    <property type="evidence" value="ECO:0007669"/>
    <property type="project" value="UniProtKB-KW"/>
</dbReference>
<feature type="coiled-coil region" evidence="9">
    <location>
        <begin position="1024"/>
        <end position="1128"/>
    </location>
</feature>
<keyword evidence="7 8" id="KW-0009">Actin-binding</keyword>
<evidence type="ECO:0000256" key="4">
    <source>
        <dbReference type="ARBA" id="ARBA00023054"/>
    </source>
</evidence>
<dbReference type="GO" id="GO:0005524">
    <property type="term" value="F:ATP binding"/>
    <property type="evidence" value="ECO:0007669"/>
    <property type="project" value="UniProtKB-UniRule"/>
</dbReference>
<protein>
    <submittedName>
        <fullName evidence="14">Myosin motor domain-containing protein</fullName>
    </submittedName>
</protein>
<evidence type="ECO:0000256" key="1">
    <source>
        <dbReference type="ARBA" id="ARBA00008314"/>
    </source>
</evidence>
<dbReference type="Gene3D" id="1.20.5.4820">
    <property type="match status" value="1"/>
</dbReference>
<dbReference type="FunFam" id="1.20.120.720:FF:000001">
    <property type="entry name" value="Myosin heavy chain, muscle"/>
    <property type="match status" value="1"/>
</dbReference>
<evidence type="ECO:0000256" key="7">
    <source>
        <dbReference type="ARBA" id="ARBA00023203"/>
    </source>
</evidence>
<dbReference type="InterPro" id="IPR014751">
    <property type="entry name" value="XRCC4-like_C"/>
</dbReference>
<dbReference type="OMA" id="TELANWR"/>
<feature type="coiled-coil region" evidence="9">
    <location>
        <begin position="1397"/>
        <end position="1438"/>
    </location>
</feature>
<keyword evidence="13" id="KW-1185">Reference proteome</keyword>
<evidence type="ECO:0000256" key="2">
    <source>
        <dbReference type="ARBA" id="ARBA00022741"/>
    </source>
</evidence>
<dbReference type="InterPro" id="IPR001609">
    <property type="entry name" value="Myosin_head_motor_dom-like"/>
</dbReference>
<dbReference type="GO" id="GO:0030017">
    <property type="term" value="C:sarcomere"/>
    <property type="evidence" value="ECO:0007669"/>
    <property type="project" value="UniProtKB-ARBA"/>
</dbReference>
<dbReference type="InterPro" id="IPR027417">
    <property type="entry name" value="P-loop_NTPase"/>
</dbReference>
<dbReference type="WBParaSite" id="TCLT_0000099301-mRNA-1">
    <property type="protein sequence ID" value="TCLT_0000099301-mRNA-1"/>
    <property type="gene ID" value="TCLT_0000099301"/>
</dbReference>
<dbReference type="Gene3D" id="1.20.5.370">
    <property type="match status" value="1"/>
</dbReference>
<dbReference type="GO" id="GO:0000146">
    <property type="term" value="F:microfilament motor activity"/>
    <property type="evidence" value="ECO:0007669"/>
    <property type="project" value="TreeGrafter"/>
</dbReference>
<feature type="coiled-coil region" evidence="9">
    <location>
        <begin position="954"/>
        <end position="988"/>
    </location>
</feature>
<dbReference type="FunFam" id="3.40.850.10:FF:000024">
    <property type="entry name" value="Myosin heavy chain, isoform J"/>
    <property type="match status" value="1"/>
</dbReference>
<dbReference type="Pfam" id="PF00063">
    <property type="entry name" value="Myosin_head"/>
    <property type="match status" value="1"/>
</dbReference>
<evidence type="ECO:0000313" key="13">
    <source>
        <dbReference type="Proteomes" id="UP000276776"/>
    </source>
</evidence>
<dbReference type="FunFam" id="1.20.58.530:FF:000001">
    <property type="entry name" value="Myosin heavy chain"/>
    <property type="match status" value="1"/>
</dbReference>
<dbReference type="Gene3D" id="1.10.10.820">
    <property type="match status" value="1"/>
</dbReference>
<dbReference type="Gene3D" id="2.30.30.360">
    <property type="entry name" value="Myosin S1 fragment, N-terminal"/>
    <property type="match status" value="1"/>
</dbReference>
<dbReference type="Pfam" id="PF02736">
    <property type="entry name" value="Myosin_N"/>
    <property type="match status" value="1"/>
</dbReference>
<dbReference type="InterPro" id="IPR036961">
    <property type="entry name" value="Kinesin_motor_dom_sf"/>
</dbReference>
<dbReference type="PANTHER" id="PTHR13140">
    <property type="entry name" value="MYOSIN"/>
    <property type="match status" value="1"/>
</dbReference>
<dbReference type="OrthoDB" id="6108017at2759"/>
<evidence type="ECO:0000313" key="12">
    <source>
        <dbReference type="EMBL" id="VDM96192.1"/>
    </source>
</evidence>
<feature type="domain" description="Myosin motor" evidence="10">
    <location>
        <begin position="82"/>
        <end position="771"/>
    </location>
</feature>
<feature type="region of interest" description="Actin-binding" evidence="8">
    <location>
        <begin position="646"/>
        <end position="668"/>
    </location>
</feature>
<dbReference type="Gene3D" id="1.20.58.530">
    <property type="match status" value="1"/>
</dbReference>
<gene>
    <name evidence="12" type="ORF">TCLT_LOCUS994</name>
</gene>
<dbReference type="InterPro" id="IPR002928">
    <property type="entry name" value="Myosin_tail"/>
</dbReference>
<dbReference type="InterPro" id="IPR004009">
    <property type="entry name" value="SH3_Myosin"/>
</dbReference>
<keyword evidence="6 8" id="KW-0505">Motor protein</keyword>
<feature type="coiled-coil region" evidence="9">
    <location>
        <begin position="856"/>
        <end position="925"/>
    </location>
</feature>
<sequence>MSLEIENDPGWQYLRLNRERMTKEQSMPFDSKKDVWIPDKEEGYVAAQIISTKGDLITVSVAGKEIVVKQDSINPMNPPKFEKTEDMSNLTILNDACVLHNLRARYKEMLIYTYSGLFCIVINPYKRLPIYTDSVATMYMGKRRNEMPPHLFAVSDEAYRNMLQDHENQSMLITGESGAGKTENTKKVISYFASVGASQSQALKANEKKVTLEDQIIQTNPILEAFGNARTVRNNNSSRFGKFIRIHFSKLGKVASCDIEHYLLEKSRVIRQAPGEHYKPELKSLLLLDRPLRDYWFVAQAELTVDGMDDAEEFKLTDEAFDTLHFSEEEKLNCYKLMAAHMHMGIMKFKQRPREEQAEPDGTEAAEKAAKMYGIETEALLKAFTHPRVKVGTEWVNKGQNVDQVSWAVGAMGKAIYARIFHWLVRKCNATLDQKGSNRDYFIGVLDIAGFEIFDLNSFEQLWINFVNEKLQQFFNHHMFVLEQEEYARENIQWTFIDFGLDLQACIELIEKPMGIISMLDEECIVPKATDLTLAQKLNEQHLGKHPNFEKPKPPKGKQAEAHFAMRHYAGIVRYNVMNWLEKNKDPLNDTVAACLKASLGNRLLNEIWADYVTQEEASHVAKSSQKKKGKSGSFMTVSMLYRESLNNLMNMLYKTHPHFIRCIIPNEKKKSGLLDAALVLNQLTCNGVLEGIRICRKGFPNRTIYADYVQRYAILCADESKSSSDPKECTIKMLQRLVDEGFLKEEMFKIGLTKVFFKAGVLAHLEDLRDERLSQILSALQGRIRYFFQQIDLRDRQQKWEAVQLIQRNAHIYYDAITWVWLKLFLNTMPIVRESKLEETFGQLEVSINASEASIAKKRDETNALQKRLELLQAERSELLLEIKNSRSGNLETEEQIEKLAAENIELENVLDLANNKLTEEKQRTAAEIEARKKMEADLENLRGMTQNIELGKRKSEALKITLDNQIKALKEEIQQQDETITRITKETKHQEDLWKRLEDNVRSQEERNSQNDSIREKLRKMLQECEERFEHEKCVRDEAEKAKRKVDGALRIAHETLEEIEKQRRDLENKLRRKEADVRATEIRKEELDVAVVRILKENKENDARIEELEAVIDAERQVRERNERKRFDLQRELDENTTRLEEQSIANGQQVETGKKFDAEIVKLRRELENVKINEETVIAMARKKNSDAISELNDQIAQVRAKIAQSQNDRTNLRQQIDKQNNQLDSVSKERLDSERKVKEEQELLADLQMKCDEQLRTLADLTTQRNRLLNENEQLKQSIHEENEQINAFTKNKAQFVTEIEEAEHLESKQSSELQNVSTNVKNMQRELDRLRELLDDKLEEKAMLSRQISKADLEIQQLKAKLDDNGMVPMETIEDVKRKQESDVEHQLAIITPLERKQKQLETELANWRRKEDDLNKELDSAQQESRNVSLELFKEQSKNDNLSVNSNAAQLTHGMDMMIHRLQSEKVELQQMLDETEAALEAEEIKFARIMTEIKQIKSEAEKRIQEKDEELENVRKNLQRNLEAIQELSIAAEHANKANRDTEKNLKRYAEKVSELQVAIDEEQRLHEESRENFNLAVKSLKAAQSEKEHNVAKMQQNEIREITEELQKSQAEAKAESLNAARTSEQLLQIQTQNQSLERVNKSLEMEIKDLQSKIDDAENVIVRGGHKIVEKLEQRKKTLNMELENEKERYQEALKNVAKQERKLQESEFQIDENKKKFAYMHEMIEKLQSKVKEQKRLIEEKIALEDVEERAQIAENNLQINRTKRQATTVS</sequence>
<keyword evidence="4 9" id="KW-0175">Coiled coil</keyword>
<dbReference type="SMART" id="SM00242">
    <property type="entry name" value="MYSc"/>
    <property type="match status" value="1"/>
</dbReference>
<evidence type="ECO:0000259" key="11">
    <source>
        <dbReference type="PROSITE" id="PS51844"/>
    </source>
</evidence>
<dbReference type="EMBL" id="UYYF01000100">
    <property type="protein sequence ID" value="VDM96192.1"/>
    <property type="molecule type" value="Genomic_DNA"/>
</dbReference>
<reference evidence="14" key="1">
    <citation type="submission" date="2016-04" db="UniProtKB">
        <authorList>
            <consortium name="WormBaseParasite"/>
        </authorList>
    </citation>
    <scope>IDENTIFICATION</scope>
</reference>
<dbReference type="PANTHER" id="PTHR13140:SF857">
    <property type="entry name" value="MYOSIN-11"/>
    <property type="match status" value="1"/>
</dbReference>
<organism evidence="14">
    <name type="scientific">Thelazia callipaeda</name>
    <name type="common">Oriental eyeworm</name>
    <name type="synonym">Parasitic nematode</name>
    <dbReference type="NCBI Taxonomy" id="103827"/>
    <lineage>
        <taxon>Eukaryota</taxon>
        <taxon>Metazoa</taxon>
        <taxon>Ecdysozoa</taxon>
        <taxon>Nematoda</taxon>
        <taxon>Chromadorea</taxon>
        <taxon>Rhabditida</taxon>
        <taxon>Spirurina</taxon>
        <taxon>Spiruromorpha</taxon>
        <taxon>Thelazioidea</taxon>
        <taxon>Thelaziidae</taxon>
        <taxon>Thelazia</taxon>
    </lineage>
</organism>
<dbReference type="GO" id="GO:0016020">
    <property type="term" value="C:membrane"/>
    <property type="evidence" value="ECO:0007669"/>
    <property type="project" value="TreeGrafter"/>
</dbReference>
<evidence type="ECO:0000256" key="6">
    <source>
        <dbReference type="ARBA" id="ARBA00023175"/>
    </source>
</evidence>
<dbReference type="FunFam" id="2.30.30.360:FF:000001">
    <property type="entry name" value="Myosin heavy chain"/>
    <property type="match status" value="1"/>
</dbReference>
<dbReference type="InterPro" id="IPR008989">
    <property type="entry name" value="Myosin_S1_N"/>
</dbReference>
<evidence type="ECO:0000256" key="5">
    <source>
        <dbReference type="ARBA" id="ARBA00023123"/>
    </source>
</evidence>
<keyword evidence="2 8" id="KW-0547">Nucleotide-binding</keyword>
<evidence type="ECO:0000256" key="3">
    <source>
        <dbReference type="ARBA" id="ARBA00022840"/>
    </source>
</evidence>
<dbReference type="Proteomes" id="UP000276776">
    <property type="component" value="Unassembled WGS sequence"/>
</dbReference>
<dbReference type="Gene3D" id="1.20.120.720">
    <property type="entry name" value="Myosin VI head, motor domain, U50 subdomain"/>
    <property type="match status" value="1"/>
</dbReference>
<dbReference type="Gene3D" id="1.20.5.340">
    <property type="match status" value="2"/>
</dbReference>
<evidence type="ECO:0000313" key="14">
    <source>
        <dbReference type="WBParaSite" id="TCLT_0000099301-mRNA-1"/>
    </source>
</evidence>
<keyword evidence="5 8" id="KW-0518">Myosin</keyword>
<feature type="coiled-coil region" evidence="9">
    <location>
        <begin position="1186"/>
        <end position="1367"/>
    </location>
</feature>
<dbReference type="Gene3D" id="3.40.850.10">
    <property type="entry name" value="Kinesin motor domain"/>
    <property type="match status" value="1"/>
</dbReference>
<evidence type="ECO:0000256" key="8">
    <source>
        <dbReference type="PROSITE-ProRule" id="PRU00782"/>
    </source>
</evidence>